<protein>
    <submittedName>
        <fullName evidence="2">Uncharacterized protein</fullName>
    </submittedName>
</protein>
<dbReference type="AlphaFoldDB" id="A0A7S0IXM7"/>
<organism evidence="2">
    <name type="scientific">Calcidiscus leptoporus</name>
    <dbReference type="NCBI Taxonomy" id="127549"/>
    <lineage>
        <taxon>Eukaryota</taxon>
        <taxon>Haptista</taxon>
        <taxon>Haptophyta</taxon>
        <taxon>Prymnesiophyceae</taxon>
        <taxon>Coccolithales</taxon>
        <taxon>Calcidiscaceae</taxon>
        <taxon>Calcidiscus</taxon>
    </lineage>
</organism>
<evidence type="ECO:0000256" key="1">
    <source>
        <dbReference type="SAM" id="MobiDB-lite"/>
    </source>
</evidence>
<evidence type="ECO:0000313" key="2">
    <source>
        <dbReference type="EMBL" id="CAD8534485.1"/>
    </source>
</evidence>
<sequence length="222" mass="23879">MEPISAAHRSALASFSSGDDPKLNPDLDAPPSTPPRVHFGDASTHYEIARRSIEQLIVSSSHNLLPDGTDAAADEHSVVTSIQEDDGEGETPRTPSRWIPALRVTRSMPAHGSCNPTAAATTTVEPHRTRRSVHTSSTVVELSALALSPVHLSTLQESAREQLAVWTPTTDAKVSPWSDAKLPPAAELKREKSPANTLVMFANRIAAVRRLSPSLCGQNTRF</sequence>
<proteinExistence type="predicted"/>
<dbReference type="EMBL" id="HBER01019322">
    <property type="protein sequence ID" value="CAD8534485.1"/>
    <property type="molecule type" value="Transcribed_RNA"/>
</dbReference>
<feature type="region of interest" description="Disordered" evidence="1">
    <location>
        <begin position="1"/>
        <end position="40"/>
    </location>
</feature>
<gene>
    <name evidence="2" type="ORF">CLEP1334_LOCUS9765</name>
</gene>
<name>A0A7S0IXM7_9EUKA</name>
<reference evidence="2" key="1">
    <citation type="submission" date="2021-01" db="EMBL/GenBank/DDBJ databases">
        <authorList>
            <person name="Corre E."/>
            <person name="Pelletier E."/>
            <person name="Niang G."/>
            <person name="Scheremetjew M."/>
            <person name="Finn R."/>
            <person name="Kale V."/>
            <person name="Holt S."/>
            <person name="Cochrane G."/>
            <person name="Meng A."/>
            <person name="Brown T."/>
            <person name="Cohen L."/>
        </authorList>
    </citation>
    <scope>NUCLEOTIDE SEQUENCE</scope>
    <source>
        <strain evidence="2">RCC1130</strain>
    </source>
</reference>
<accession>A0A7S0IXM7</accession>